<dbReference type="EMBL" id="JBHUEQ010000008">
    <property type="protein sequence ID" value="MFD1745060.1"/>
    <property type="molecule type" value="Genomic_DNA"/>
</dbReference>
<dbReference type="InterPro" id="IPR006222">
    <property type="entry name" value="GCVT_N"/>
</dbReference>
<dbReference type="PANTHER" id="PTHR43757">
    <property type="entry name" value="AMINOMETHYLTRANSFERASE"/>
    <property type="match status" value="1"/>
</dbReference>
<feature type="domain" description="FAD dependent oxidoreductase central" evidence="6">
    <location>
        <begin position="369"/>
        <end position="423"/>
    </location>
</feature>
<feature type="domain" description="Aminomethyltransferase C-terminal" evidence="5">
    <location>
        <begin position="727"/>
        <end position="808"/>
    </location>
</feature>
<dbReference type="SUPFAM" id="SSF51905">
    <property type="entry name" value="FAD/NAD(P)-binding domain"/>
    <property type="match status" value="1"/>
</dbReference>
<dbReference type="SUPFAM" id="SSF101790">
    <property type="entry name" value="Aminomethyltransferase beta-barrel domain"/>
    <property type="match status" value="1"/>
</dbReference>
<comment type="caution">
    <text evidence="7">The sequence shown here is derived from an EMBL/GenBank/DDBJ whole genome shotgun (WGS) entry which is preliminary data.</text>
</comment>
<dbReference type="InterPro" id="IPR029043">
    <property type="entry name" value="GcvT/YgfZ_C"/>
</dbReference>
<keyword evidence="2" id="KW-0560">Oxidoreductase</keyword>
<dbReference type="Proteomes" id="UP001597322">
    <property type="component" value="Unassembled WGS sequence"/>
</dbReference>
<dbReference type="Gene3D" id="2.40.30.110">
    <property type="entry name" value="Aminomethyltransferase beta-barrel domains"/>
    <property type="match status" value="1"/>
</dbReference>
<evidence type="ECO:0000259" key="5">
    <source>
        <dbReference type="Pfam" id="PF08669"/>
    </source>
</evidence>
<dbReference type="InterPro" id="IPR006076">
    <property type="entry name" value="FAD-dep_OxRdtase"/>
</dbReference>
<name>A0ABW4M1A5_9HYPH</name>
<evidence type="ECO:0000256" key="1">
    <source>
        <dbReference type="ARBA" id="ARBA00008609"/>
    </source>
</evidence>
<dbReference type="PANTHER" id="PTHR43757:SF15">
    <property type="entry name" value="PYRUVATE DEHYDROGENASE PHOSPHATASE REGULATORY SUBUNIT, MITOCHONDRIAL-LIKE"/>
    <property type="match status" value="1"/>
</dbReference>
<evidence type="ECO:0000259" key="6">
    <source>
        <dbReference type="Pfam" id="PF16350"/>
    </source>
</evidence>
<dbReference type="Pfam" id="PF01266">
    <property type="entry name" value="DAO"/>
    <property type="match status" value="1"/>
</dbReference>
<comment type="similarity">
    <text evidence="1">Belongs to the GcvT family.</text>
</comment>
<dbReference type="RefSeq" id="WP_377398012.1">
    <property type="nucleotide sequence ID" value="NZ_JBHUEQ010000008.1"/>
</dbReference>
<dbReference type="InterPro" id="IPR032503">
    <property type="entry name" value="FAO_M"/>
</dbReference>
<evidence type="ECO:0000259" key="3">
    <source>
        <dbReference type="Pfam" id="PF01266"/>
    </source>
</evidence>
<sequence length="816" mass="90293">MANEIPAQAQVVIIGGGVHGCSVAYHLAKEGWTDVVLLERKQLTSGTTWHAAGLVGRLRGDTLSTEFASYGTEIIEELERETGQTTGFRQTGSVTVARHPDRMRQLRRQVDYARLFNIEAYEIGFDEIQERYPLVSLDGIVGGTWIPSNGSINPVDLTNALAKGARGRGVKIFENTKVEEIIIEGGQVKGVRTDKREIRCEFVVNTSGMWARELGRRNNVEIPLHACAHYYLVTEAIPDLPKNLPVLRSYDDATYFKEDAGKLLVGFGHRIVVPYGENGIPEDFSFDSLPFVEEHVMDVMEEALERVPVLQTVGIRTFFNGPESFTHDGRATIGEAPHIKGYFILAGVNSTGIQCGAGAGRALAEWIINGRPMRDLSAVDPARMEPFQSGDLYLQQRAPETLALSYALHYPGQQRHTARNIRRTPLHHALKAQGAYFGEALGWERPAWYGPAGSEPTPDYSFGKTKNLEYSLAEQKAAREAVAIIDYSPMGKTEVEGTDAEAFLQRLCTNNMAIAPGRLVYTLMLNEQGGVESDMTVARMSPERFIVTSSTGRRRRDLNRMQSHIRPGEDVRVRDVTTASAALSIMGPKSRALLSELSGADLSNEAFPFNSGMMIRIGYAEMWIQRLSYSGELGYEIYMSPDVAEHVFETIMTLQSKYGIKLLGTDALNALRIDKGYLHWGTDMAYTESPHQLGVDFLCKTKKEIPFIGRDAYIARKSEAKGPYLYSIMLNDPEPLLFGREPVLHNGKVVGQITSASFSYSFGKATALGLLNFQNGPIDNAYVNATDFQVLVEGKAVSATVSKRGFYDPENKKVLS</sequence>
<gene>
    <name evidence="7" type="ORF">ACFSE1_06270</name>
</gene>
<feature type="domain" description="GCVT N-terminal" evidence="4">
    <location>
        <begin position="426"/>
        <end position="703"/>
    </location>
</feature>
<dbReference type="Pfam" id="PF16350">
    <property type="entry name" value="FAO_M"/>
    <property type="match status" value="1"/>
</dbReference>
<dbReference type="SUPFAM" id="SSF54373">
    <property type="entry name" value="FAD-linked reductases, C-terminal domain"/>
    <property type="match status" value="1"/>
</dbReference>
<keyword evidence="8" id="KW-1185">Reference proteome</keyword>
<evidence type="ECO:0000259" key="4">
    <source>
        <dbReference type="Pfam" id="PF01571"/>
    </source>
</evidence>
<accession>A0ABW4M1A5</accession>
<evidence type="ECO:0000313" key="8">
    <source>
        <dbReference type="Proteomes" id="UP001597322"/>
    </source>
</evidence>
<evidence type="ECO:0000256" key="2">
    <source>
        <dbReference type="ARBA" id="ARBA00023002"/>
    </source>
</evidence>
<dbReference type="Gene3D" id="3.30.1360.120">
    <property type="entry name" value="Probable tRNA modification gtpase trme, domain 1"/>
    <property type="match status" value="1"/>
</dbReference>
<dbReference type="Gene3D" id="3.30.9.10">
    <property type="entry name" value="D-Amino Acid Oxidase, subunit A, domain 2"/>
    <property type="match status" value="1"/>
</dbReference>
<dbReference type="Gene3D" id="3.50.50.60">
    <property type="entry name" value="FAD/NAD(P)-binding domain"/>
    <property type="match status" value="1"/>
</dbReference>
<dbReference type="InterPro" id="IPR027266">
    <property type="entry name" value="TrmE/GcvT-like"/>
</dbReference>
<dbReference type="InterPro" id="IPR013977">
    <property type="entry name" value="GcvT_C"/>
</dbReference>
<feature type="domain" description="FAD dependent oxidoreductase" evidence="3">
    <location>
        <begin position="11"/>
        <end position="366"/>
    </location>
</feature>
<dbReference type="Gene3D" id="3.30.70.1400">
    <property type="entry name" value="Aminomethyltransferase beta-barrel domains"/>
    <property type="match status" value="1"/>
</dbReference>
<dbReference type="Pfam" id="PF08669">
    <property type="entry name" value="GCV_T_C"/>
    <property type="match status" value="1"/>
</dbReference>
<organism evidence="7 8">
    <name type="scientific">Rhizobium helianthi</name>
    <dbReference type="NCBI Taxonomy" id="1132695"/>
    <lineage>
        <taxon>Bacteria</taxon>
        <taxon>Pseudomonadati</taxon>
        <taxon>Pseudomonadota</taxon>
        <taxon>Alphaproteobacteria</taxon>
        <taxon>Hyphomicrobiales</taxon>
        <taxon>Rhizobiaceae</taxon>
        <taxon>Rhizobium/Agrobacterium group</taxon>
        <taxon>Rhizobium</taxon>
    </lineage>
</organism>
<dbReference type="InterPro" id="IPR036188">
    <property type="entry name" value="FAD/NAD-bd_sf"/>
</dbReference>
<evidence type="ECO:0000313" key="7">
    <source>
        <dbReference type="EMBL" id="MFD1745060.1"/>
    </source>
</evidence>
<dbReference type="InterPro" id="IPR028896">
    <property type="entry name" value="GcvT/YgfZ/DmdA"/>
</dbReference>
<reference evidence="8" key="1">
    <citation type="journal article" date="2019" name="Int. J. Syst. Evol. Microbiol.">
        <title>The Global Catalogue of Microorganisms (GCM) 10K type strain sequencing project: providing services to taxonomists for standard genome sequencing and annotation.</title>
        <authorList>
            <consortium name="The Broad Institute Genomics Platform"/>
            <consortium name="The Broad Institute Genome Sequencing Center for Infectious Disease"/>
            <person name="Wu L."/>
            <person name="Ma J."/>
        </authorList>
    </citation>
    <scope>NUCLEOTIDE SEQUENCE [LARGE SCALE GENOMIC DNA]</scope>
    <source>
        <strain evidence="8">CG52</strain>
    </source>
</reference>
<proteinExistence type="inferred from homology"/>
<dbReference type="SUPFAM" id="SSF103025">
    <property type="entry name" value="Folate-binding domain"/>
    <property type="match status" value="1"/>
</dbReference>
<dbReference type="Pfam" id="PF01571">
    <property type="entry name" value="GCV_T"/>
    <property type="match status" value="1"/>
</dbReference>
<protein>
    <submittedName>
        <fullName evidence="7">FAD-dependent oxidoreductase</fullName>
    </submittedName>
</protein>